<dbReference type="EMBL" id="JAAGYR010000002">
    <property type="protein sequence ID" value="NEN74991.1"/>
    <property type="molecule type" value="Genomic_DNA"/>
</dbReference>
<dbReference type="SUPFAM" id="SSF160443">
    <property type="entry name" value="SMR domain-like"/>
    <property type="match status" value="1"/>
</dbReference>
<protein>
    <submittedName>
        <fullName evidence="3">DNA mismatch repair protein MutS</fullName>
    </submittedName>
</protein>
<evidence type="ECO:0000313" key="4">
    <source>
        <dbReference type="Proteomes" id="UP000477651"/>
    </source>
</evidence>
<dbReference type="Proteomes" id="UP000477651">
    <property type="component" value="Unassembled WGS sequence"/>
</dbReference>
<dbReference type="InterPro" id="IPR036063">
    <property type="entry name" value="Smr_dom_sf"/>
</dbReference>
<dbReference type="PANTHER" id="PTHR35562">
    <property type="entry name" value="DNA ENDONUCLEASE SMRA-RELATED"/>
    <property type="match status" value="1"/>
</dbReference>
<dbReference type="Gene3D" id="3.30.1370.110">
    <property type="match status" value="1"/>
</dbReference>
<comment type="caution">
    <text evidence="3">The sequence shown here is derived from an EMBL/GenBank/DDBJ whole genome shotgun (WGS) entry which is preliminary data.</text>
</comment>
<dbReference type="InterPro" id="IPR002625">
    <property type="entry name" value="Smr_dom"/>
</dbReference>
<dbReference type="AlphaFoldDB" id="A0A6L9Y3L5"/>
<evidence type="ECO:0000256" key="1">
    <source>
        <dbReference type="SAM" id="MobiDB-lite"/>
    </source>
</evidence>
<accession>A0A6L9Y3L5</accession>
<gene>
    <name evidence="3" type="ORF">F9B74_01425</name>
</gene>
<sequence>MKAIKGDLQSIKKLQKQFVKAQQQIAKQEAIQQASLPNQSIPLSATDVAFFRQNMKGVTPLLDTNRIDRQNAPLKNPEFYQAKRQQAEGETHLPQPKRTKAPSTRKVSPKTPTIDAYTYLAQGMGQDILLKLKQLYWPVEATLDLHGNTLEQASTRFDRFVSTCIEHQIKCFLIIHGKGHGSTEGRSILKPKIAAWLRDIDAIAAFSPAPEKLGGEGALLVLSKKPS</sequence>
<dbReference type="Pfam" id="PF01713">
    <property type="entry name" value="Smr"/>
    <property type="match status" value="1"/>
</dbReference>
<name>A0A6L9Y3L5_9BURK</name>
<proteinExistence type="predicted"/>
<feature type="domain" description="Smr" evidence="2">
    <location>
        <begin position="143"/>
        <end position="224"/>
    </location>
</feature>
<dbReference type="RefSeq" id="WP_163763759.1">
    <property type="nucleotide sequence ID" value="NZ_JAAGYR010000002.1"/>
</dbReference>
<dbReference type="PANTHER" id="PTHR35562:SF2">
    <property type="entry name" value="DNA ENDONUCLEASE SMRA-RELATED"/>
    <property type="match status" value="1"/>
</dbReference>
<reference evidence="3 4" key="1">
    <citation type="submission" date="2020-02" db="EMBL/GenBank/DDBJ databases">
        <title>Pelistega sp. NLN82 were isolated from wild rodents of the Hainan Island.</title>
        <authorList>
            <person name="Niu N."/>
            <person name="Zhou J."/>
        </authorList>
    </citation>
    <scope>NUCLEOTIDE SEQUENCE [LARGE SCALE GENOMIC DNA]</scope>
    <source>
        <strain evidence="3 4">NLN82</strain>
    </source>
</reference>
<keyword evidence="4" id="KW-1185">Reference proteome</keyword>
<evidence type="ECO:0000259" key="2">
    <source>
        <dbReference type="PROSITE" id="PS50828"/>
    </source>
</evidence>
<organism evidence="3 4">
    <name type="scientific">Pelistega ratti</name>
    <dbReference type="NCBI Taxonomy" id="2652177"/>
    <lineage>
        <taxon>Bacteria</taxon>
        <taxon>Pseudomonadati</taxon>
        <taxon>Pseudomonadota</taxon>
        <taxon>Betaproteobacteria</taxon>
        <taxon>Burkholderiales</taxon>
        <taxon>Alcaligenaceae</taxon>
        <taxon>Pelistega</taxon>
    </lineage>
</organism>
<evidence type="ECO:0000313" key="3">
    <source>
        <dbReference type="EMBL" id="NEN74991.1"/>
    </source>
</evidence>
<dbReference type="SMART" id="SM00463">
    <property type="entry name" value="SMR"/>
    <property type="match status" value="1"/>
</dbReference>
<dbReference type="PROSITE" id="PS50828">
    <property type="entry name" value="SMR"/>
    <property type="match status" value="1"/>
</dbReference>
<feature type="region of interest" description="Disordered" evidence="1">
    <location>
        <begin position="84"/>
        <end position="109"/>
    </location>
</feature>